<feature type="binding site" evidence="6">
    <location>
        <position position="73"/>
    </location>
    <ligand>
        <name>urate</name>
        <dbReference type="ChEBI" id="CHEBI:17775"/>
    </ligand>
</feature>
<dbReference type="NCBIfam" id="TIGR03383">
    <property type="entry name" value="urate_oxi"/>
    <property type="match status" value="1"/>
</dbReference>
<feature type="binding site" evidence="6">
    <location>
        <position position="203"/>
    </location>
    <ligand>
        <name>urate</name>
        <dbReference type="ChEBI" id="CHEBI:17775"/>
    </ligand>
</feature>
<comment type="catalytic activity">
    <reaction evidence="5 7">
        <text>urate + O2 + H2O = 5-hydroxyisourate + H2O2</text>
        <dbReference type="Rhea" id="RHEA:21368"/>
        <dbReference type="ChEBI" id="CHEBI:15377"/>
        <dbReference type="ChEBI" id="CHEBI:15379"/>
        <dbReference type="ChEBI" id="CHEBI:16240"/>
        <dbReference type="ChEBI" id="CHEBI:17775"/>
        <dbReference type="ChEBI" id="CHEBI:18072"/>
        <dbReference type="EC" id="1.7.3.3"/>
    </reaction>
</comment>
<dbReference type="PRINTS" id="PR00093">
    <property type="entry name" value="URICASE"/>
</dbReference>
<feature type="binding site" evidence="6">
    <location>
        <position position="278"/>
    </location>
    <ligand>
        <name>5-hydroxyisourate</name>
        <dbReference type="ChEBI" id="CHEBI:18072"/>
    </ligand>
</feature>
<comment type="pathway">
    <text evidence="1 5">Purine metabolism; urate degradation; (S)-allantoin from urate: step 1/3.</text>
</comment>
<feature type="binding site" evidence="6">
    <location>
        <position position="278"/>
    </location>
    <ligand>
        <name>urate</name>
        <dbReference type="ChEBI" id="CHEBI:17775"/>
    </ligand>
</feature>
<feature type="binding site" evidence="6">
    <location>
        <position position="278"/>
    </location>
    <ligand>
        <name>O2</name>
        <dbReference type="ChEBI" id="CHEBI:15379"/>
    </ligand>
</feature>
<dbReference type="InterPro" id="IPR002042">
    <property type="entry name" value="Uricase"/>
</dbReference>
<dbReference type="PIRSF" id="PIRSF000241">
    <property type="entry name" value="Urate_oxidase"/>
    <property type="match status" value="1"/>
</dbReference>
<evidence type="ECO:0000256" key="6">
    <source>
        <dbReference type="PIRSR" id="PIRSR000241-2"/>
    </source>
</evidence>
<dbReference type="Gene3D" id="3.10.270.10">
    <property type="entry name" value="Urate Oxidase"/>
    <property type="match status" value="1"/>
</dbReference>
<dbReference type="EMBL" id="BKZW01000002">
    <property type="protein sequence ID" value="GER90327.1"/>
    <property type="molecule type" value="Genomic_DNA"/>
</dbReference>
<comment type="similarity">
    <text evidence="2 5 7">Belongs to the uricase family.</text>
</comment>
<dbReference type="SUPFAM" id="SSF55620">
    <property type="entry name" value="Tetrahydrobiopterin biosynthesis enzymes-like"/>
    <property type="match status" value="2"/>
</dbReference>
<comment type="function">
    <text evidence="5 7">Catalyzes the oxidation of uric acid to 5-hydroxyisourate, which is further processed to form (S)-allantoin.</text>
</comment>
<feature type="binding site" evidence="6">
    <location>
        <position position="186"/>
    </location>
    <ligand>
        <name>urate</name>
        <dbReference type="ChEBI" id="CHEBI:17775"/>
    </ligand>
</feature>
<dbReference type="PANTHER" id="PTHR42874:SF1">
    <property type="entry name" value="URICASE"/>
    <property type="match status" value="1"/>
</dbReference>
<evidence type="ECO:0000256" key="4">
    <source>
        <dbReference type="ARBA" id="ARBA00023002"/>
    </source>
</evidence>
<evidence type="ECO:0000313" key="9">
    <source>
        <dbReference type="Proteomes" id="UP000326912"/>
    </source>
</evidence>
<evidence type="ECO:0000256" key="3">
    <source>
        <dbReference type="ARBA" id="ARBA00022631"/>
    </source>
</evidence>
<evidence type="ECO:0000256" key="1">
    <source>
        <dbReference type="ARBA" id="ARBA00004831"/>
    </source>
</evidence>
<feature type="binding site" evidence="6">
    <location>
        <position position="74"/>
    </location>
    <ligand>
        <name>5-hydroxyisourate</name>
        <dbReference type="ChEBI" id="CHEBI:18072"/>
    </ligand>
</feature>
<feature type="binding site" evidence="6">
    <location>
        <position position="186"/>
    </location>
    <ligand>
        <name>5-hydroxyisourate</name>
        <dbReference type="ChEBI" id="CHEBI:18072"/>
    </ligand>
</feature>
<dbReference type="GO" id="GO:0006145">
    <property type="term" value="P:purine nucleobase catabolic process"/>
    <property type="evidence" value="ECO:0007669"/>
    <property type="project" value="TreeGrafter"/>
</dbReference>
<reference evidence="8 9" key="1">
    <citation type="submission" date="2019-10" db="EMBL/GenBank/DDBJ databases">
        <title>Dictyobacter vulcani sp. nov., within the class Ktedonobacteria, isolated from soil of volcanic Mt. Zao.</title>
        <authorList>
            <person name="Zheng Y."/>
            <person name="Wang C.M."/>
            <person name="Sakai Y."/>
            <person name="Abe K."/>
            <person name="Yokota A."/>
            <person name="Yabe S."/>
        </authorList>
    </citation>
    <scope>NUCLEOTIDE SEQUENCE [LARGE SCALE GENOMIC DNA]</scope>
    <source>
        <strain evidence="8 9">W12</strain>
    </source>
</reference>
<protein>
    <recommendedName>
        <fullName evidence="5 7">Uricase</fullName>
        <ecNumber evidence="5 7">1.7.3.3</ecNumber>
    </recommendedName>
    <alternativeName>
        <fullName evidence="5">Urate oxidase</fullName>
    </alternativeName>
</protein>
<comment type="caution">
    <text evidence="8">The sequence shown here is derived from an EMBL/GenBank/DDBJ whole genome shotgun (WGS) entry which is preliminary data.</text>
</comment>
<keyword evidence="9" id="KW-1185">Reference proteome</keyword>
<dbReference type="EC" id="1.7.3.3" evidence="5 7"/>
<evidence type="ECO:0000256" key="7">
    <source>
        <dbReference type="RuleBase" id="RU004455"/>
    </source>
</evidence>
<gene>
    <name evidence="8" type="ORF">KDW_44890</name>
</gene>
<proteinExistence type="inferred from homology"/>
<dbReference type="GO" id="GO:0019628">
    <property type="term" value="P:urate catabolic process"/>
    <property type="evidence" value="ECO:0007669"/>
    <property type="project" value="UniProtKB-UniPathway"/>
</dbReference>
<feature type="binding site" evidence="6">
    <location>
        <position position="252"/>
    </location>
    <ligand>
        <name>urate</name>
        <dbReference type="ChEBI" id="CHEBI:17775"/>
    </ligand>
</feature>
<sequence length="314" mass="35826">MNAEFSFSTSYGKLRIPVYRVYASPLRGVTPISESQFVRRENILFAYEVDVEVLGENFLPAYTHGDNTNVVATDSMKNFVLRQALAFEGSTLEEFLHVLGQRFLSTYAQMERIRLSARELAFAQVAVPEQGVGIFVESHLLFRRSHSDYAVAMLSFERDQDGAVVVADHRCGHVGMELFKVTGSSFSHFVRDQYTTLPERIDRPLFVFLDAYWKYQDSATLLDPEHTQYVPAEQVCDLLQVVFHEFVSESIQHLVHEMGNRLLARFPQLAEVSFEAQNRTRDQIAASTNDERVKVYSDPFSAYGVIRLTISRQG</sequence>
<keyword evidence="4 5" id="KW-0560">Oxidoreductase</keyword>
<feature type="binding site" evidence="6">
    <location>
        <position position="73"/>
    </location>
    <ligand>
        <name>O2</name>
        <dbReference type="ChEBI" id="CHEBI:15379"/>
    </ligand>
</feature>
<name>A0A5J4KV00_9CHLR</name>
<feature type="binding site" evidence="6">
    <location>
        <position position="203"/>
    </location>
    <ligand>
        <name>5-hydroxyisourate</name>
        <dbReference type="ChEBI" id="CHEBI:18072"/>
    </ligand>
</feature>
<dbReference type="Pfam" id="PF01014">
    <property type="entry name" value="Uricase"/>
    <property type="match status" value="2"/>
</dbReference>
<dbReference type="PANTHER" id="PTHR42874">
    <property type="entry name" value="URICASE"/>
    <property type="match status" value="1"/>
</dbReference>
<evidence type="ECO:0000256" key="2">
    <source>
        <dbReference type="ARBA" id="ARBA00009760"/>
    </source>
</evidence>
<feature type="binding site" evidence="6">
    <location>
        <position position="252"/>
    </location>
    <ligand>
        <name>5-hydroxyisourate</name>
        <dbReference type="ChEBI" id="CHEBI:18072"/>
    </ligand>
</feature>
<evidence type="ECO:0000313" key="8">
    <source>
        <dbReference type="EMBL" id="GER90327.1"/>
    </source>
</evidence>
<dbReference type="RefSeq" id="WP_151758082.1">
    <property type="nucleotide sequence ID" value="NZ_BKZW01000002.1"/>
</dbReference>
<keyword evidence="3 5" id="KW-0659">Purine metabolism</keyword>
<organism evidence="8 9">
    <name type="scientific">Dictyobacter vulcani</name>
    <dbReference type="NCBI Taxonomy" id="2607529"/>
    <lineage>
        <taxon>Bacteria</taxon>
        <taxon>Bacillati</taxon>
        <taxon>Chloroflexota</taxon>
        <taxon>Ktedonobacteria</taxon>
        <taxon>Ktedonobacterales</taxon>
        <taxon>Dictyobacteraceae</taxon>
        <taxon>Dictyobacter</taxon>
    </lineage>
</organism>
<dbReference type="UniPathway" id="UPA00394">
    <property type="reaction ID" value="UER00650"/>
</dbReference>
<feature type="binding site" evidence="6">
    <location>
        <position position="74"/>
    </location>
    <ligand>
        <name>urate</name>
        <dbReference type="ChEBI" id="CHEBI:17775"/>
    </ligand>
</feature>
<dbReference type="AlphaFoldDB" id="A0A5J4KV00"/>
<dbReference type="GO" id="GO:0004846">
    <property type="term" value="F:urate oxidase activity"/>
    <property type="evidence" value="ECO:0007669"/>
    <property type="project" value="UniProtKB-EC"/>
</dbReference>
<feature type="binding site" evidence="6">
    <location>
        <position position="73"/>
    </location>
    <ligand>
        <name>5-hydroxyisourate</name>
        <dbReference type="ChEBI" id="CHEBI:18072"/>
    </ligand>
</feature>
<evidence type="ECO:0000256" key="5">
    <source>
        <dbReference type="PIRNR" id="PIRNR000241"/>
    </source>
</evidence>
<dbReference type="Proteomes" id="UP000326912">
    <property type="component" value="Unassembled WGS sequence"/>
</dbReference>
<accession>A0A5J4KV00</accession>